<feature type="compositionally biased region" description="Basic and acidic residues" evidence="1">
    <location>
        <begin position="241"/>
        <end position="255"/>
    </location>
</feature>
<feature type="compositionally biased region" description="Basic and acidic residues" evidence="1">
    <location>
        <begin position="44"/>
        <end position="67"/>
    </location>
</feature>
<sequence length="1095" mass="116865">MPAPSARAVCTPESSSRSPLPDFLAGDSEELSVQVSALGCIGGSEDRRARTEDKTRDEVFSGCREEAPASTASSPSRGVRQDEENGNAQVAAPAPGGCGGRAPSPPALFRQNPGGKRARMTLTQTGRDEQQGVATDSANRAVAKRGRAHAARHAQRRSDASEERKGRREVETQNQKETSDAASEVCKQNAATPSPLPHPAIPLREMEGCRRSATSSRPAARAEAARQPRGSLAGADSPVARPKEGRCAESDEASHRGCQARPGTDDDLGQRDSEQEQPSEEKEALSCASAQARASSEALAASASSAGPATAAVTEGSLADMGRKREREGAVGEREGAVGEREPRQPNGTTSGAAEGRARREGRHTEAEARSDEAAAGSEEGGAPTPRPRAQNAVGPAPGVCPRPQGSGDRRRQSRDRRESESGRAGDSDPERGDRARNAAVASERAETEEQVEDGHSSCWRGGIDGRAGHAARAESSAGEGDCEDGDSPEEQRPAARLRNPRAPTRPARGEARRAQAAPPGAEEMAKANRRGVETGKSSHIRDRSLHMPAPDAAEIVGREQGAGEAGNVTPESAAASLDSGEEHEAQTRDGARAREQEEEEASDGRRAVKDRVGGGTDQERTESQDHESDDGGSFALMRESEQDLLPPRSPQSSRGRVPRLSLEVLRASEEDCARDSSSSSSRSARLWVESDDASRDEGGCLSAHQRDEEETAGAEREETAHDEPCVLSSFASVEAVLRIAGKVSFECLASFCCDYLRQLNLHLRSMREVSLQREKKLAALLTRRDARTSPRFRASSSGSVSSPSLPASPPSSRSSGDGGCPHDAGPQRRRRQRRRAARSPRRGAGARGDRRGESEDEHSEISVADEMPATDARGENGRASRAGGRRRAVWVGAAFERLKRERLSRLLNVQRCCQECTEPVLQVLSVAYLVRLFLWSRDAHPDGRAFPVSPETLAMLIEALDAHRLLLVRLYKIQFPSLDLAVSSLALLYSQSVAVQRILPVLLGLFRSEFGDSAASLVLHVRPARPLPKGGGRAAASPPPLQTGGGLRHRAPEEPGESSARPPSFSAAARRRRRLGRCVRGPAGRSGVSFLALF</sequence>
<evidence type="ECO:0000256" key="1">
    <source>
        <dbReference type="SAM" id="MobiDB-lite"/>
    </source>
</evidence>
<comment type="caution">
    <text evidence="2">The sequence shown here is derived from an EMBL/GenBank/DDBJ whole genome shotgun (WGS) entry which is preliminary data.</text>
</comment>
<feature type="compositionally biased region" description="Low complexity" evidence="1">
    <location>
        <begin position="676"/>
        <end position="686"/>
    </location>
</feature>
<feature type="compositionally biased region" description="Basic and acidic residues" evidence="1">
    <location>
        <begin position="524"/>
        <end position="534"/>
    </location>
</feature>
<reference evidence="2 3" key="1">
    <citation type="submission" date="2017-09" db="EMBL/GenBank/DDBJ databases">
        <title>Genome sequencing of Besnoitia besnoiti strain Bb-Ger1.</title>
        <authorList>
            <person name="Schares G."/>
            <person name="Venepally P."/>
            <person name="Lorenzi H.A."/>
        </authorList>
    </citation>
    <scope>NUCLEOTIDE SEQUENCE [LARGE SCALE GENOMIC DNA]</scope>
    <source>
        <strain evidence="2 3">Bb-Ger1</strain>
    </source>
</reference>
<feature type="compositionally biased region" description="Basic and acidic residues" evidence="1">
    <location>
        <begin position="268"/>
        <end position="284"/>
    </location>
</feature>
<feature type="compositionally biased region" description="Basic and acidic residues" evidence="1">
    <location>
        <begin position="156"/>
        <end position="171"/>
    </location>
</feature>
<accession>A0A2A9M6X0</accession>
<feature type="compositionally biased region" description="Low complexity" evidence="1">
    <location>
        <begin position="211"/>
        <end position="229"/>
    </location>
</feature>
<dbReference type="AlphaFoldDB" id="A0A2A9M6X0"/>
<organism evidence="2 3">
    <name type="scientific">Besnoitia besnoiti</name>
    <name type="common">Apicomplexan protozoan</name>
    <dbReference type="NCBI Taxonomy" id="94643"/>
    <lineage>
        <taxon>Eukaryota</taxon>
        <taxon>Sar</taxon>
        <taxon>Alveolata</taxon>
        <taxon>Apicomplexa</taxon>
        <taxon>Conoidasida</taxon>
        <taxon>Coccidia</taxon>
        <taxon>Eucoccidiorida</taxon>
        <taxon>Eimeriorina</taxon>
        <taxon>Sarcocystidae</taxon>
        <taxon>Besnoitia</taxon>
    </lineage>
</organism>
<feature type="compositionally biased region" description="Basic and acidic residues" evidence="1">
    <location>
        <begin position="581"/>
        <end position="596"/>
    </location>
</feature>
<dbReference type="EMBL" id="NWUJ01000014">
    <property type="protein sequence ID" value="PFH31636.1"/>
    <property type="molecule type" value="Genomic_DNA"/>
</dbReference>
<feature type="compositionally biased region" description="Low complexity" evidence="1">
    <location>
        <begin position="790"/>
        <end position="816"/>
    </location>
</feature>
<feature type="compositionally biased region" description="Low complexity" evidence="1">
    <location>
        <begin position="495"/>
        <end position="507"/>
    </location>
</feature>
<feature type="compositionally biased region" description="Basic residues" evidence="1">
    <location>
        <begin position="828"/>
        <end position="842"/>
    </location>
</feature>
<feature type="compositionally biased region" description="Basic and acidic residues" evidence="1">
    <location>
        <begin position="444"/>
        <end position="456"/>
    </location>
</feature>
<feature type="compositionally biased region" description="Low complexity" evidence="1">
    <location>
        <begin position="374"/>
        <end position="383"/>
    </location>
</feature>
<feature type="compositionally biased region" description="Basic and acidic residues" evidence="1">
    <location>
        <begin position="408"/>
        <end position="437"/>
    </location>
</feature>
<feature type="region of interest" description="Disordered" evidence="1">
    <location>
        <begin position="40"/>
        <end position="722"/>
    </location>
</feature>
<dbReference type="RefSeq" id="XP_029215645.1">
    <property type="nucleotide sequence ID" value="XM_029361290.1"/>
</dbReference>
<keyword evidence="3" id="KW-1185">Reference proteome</keyword>
<dbReference type="KEGG" id="bbes:BESB_026100"/>
<feature type="compositionally biased region" description="Basic and acidic residues" evidence="1">
    <location>
        <begin position="603"/>
        <end position="627"/>
    </location>
</feature>
<feature type="compositionally biased region" description="Basic and acidic residues" evidence="1">
    <location>
        <begin position="321"/>
        <end position="344"/>
    </location>
</feature>
<feature type="compositionally biased region" description="Basic and acidic residues" evidence="1">
    <location>
        <begin position="356"/>
        <end position="373"/>
    </location>
</feature>
<feature type="region of interest" description="Disordered" evidence="1">
    <location>
        <begin position="787"/>
        <end position="884"/>
    </location>
</feature>
<feature type="compositionally biased region" description="Low complexity" evidence="1">
    <location>
        <begin position="285"/>
        <end position="312"/>
    </location>
</feature>
<gene>
    <name evidence="2" type="ORF">BESB_026100</name>
</gene>
<proteinExistence type="predicted"/>
<dbReference type="GeneID" id="40307662"/>
<feature type="region of interest" description="Disordered" evidence="1">
    <location>
        <begin position="1"/>
        <end position="27"/>
    </location>
</feature>
<feature type="region of interest" description="Disordered" evidence="1">
    <location>
        <begin position="1029"/>
        <end position="1074"/>
    </location>
</feature>
<name>A0A2A9M6X0_BESBE</name>
<feature type="compositionally biased region" description="Basic residues" evidence="1">
    <location>
        <begin position="142"/>
        <end position="155"/>
    </location>
</feature>
<evidence type="ECO:0000313" key="2">
    <source>
        <dbReference type="EMBL" id="PFH31636.1"/>
    </source>
</evidence>
<evidence type="ECO:0000313" key="3">
    <source>
        <dbReference type="Proteomes" id="UP000224006"/>
    </source>
</evidence>
<dbReference type="Proteomes" id="UP000224006">
    <property type="component" value="Unassembled WGS sequence"/>
</dbReference>
<dbReference type="VEuPathDB" id="ToxoDB:BESB_026100"/>
<feature type="compositionally biased region" description="Low complexity" evidence="1">
    <location>
        <begin position="1059"/>
        <end position="1069"/>
    </location>
</feature>
<protein>
    <submittedName>
        <fullName evidence="2">Uncharacterized protein</fullName>
    </submittedName>
</protein>